<feature type="domain" description="RING-type" evidence="5">
    <location>
        <begin position="569"/>
        <end position="607"/>
    </location>
</feature>
<dbReference type="PROSITE" id="PS50089">
    <property type="entry name" value="ZF_RING_2"/>
    <property type="match status" value="1"/>
</dbReference>
<dbReference type="GO" id="GO:0008270">
    <property type="term" value="F:zinc ion binding"/>
    <property type="evidence" value="ECO:0007669"/>
    <property type="project" value="UniProtKB-KW"/>
</dbReference>
<evidence type="ECO:0000256" key="3">
    <source>
        <dbReference type="PROSITE-ProRule" id="PRU00175"/>
    </source>
</evidence>
<dbReference type="EMBL" id="GGMR01013519">
    <property type="protein sequence ID" value="MBY26138.1"/>
    <property type="molecule type" value="Transcribed_RNA"/>
</dbReference>
<accession>A0A2S2PAB2</accession>
<sequence length="621" mass="72037">MEYMGYVYRNTETRPNGLRLYVCDVAGCYATAKKTVHGRVTLTRPHTHRTSNRSSAGDNTNTNLIETIAFKAALRAKVNAGHGRLIDIYRSEAVNYPMGAANYPWTSACSLMTRIRKTGFPAAPNTFAELDNLFRTGALNRFCVDGRNMYRGFFTNEVGKSIAIFACHALVDLVLRQNPTNMYVDQTFRIIPPKPRASQLLTVHFEIDSCSFPVIYCLMEDESPTSYYHAIRFIKESVLFDYCPRNIFSDINLLLISPLGYYFPTASLDCTWFQHNQIIYEHMIKFGYSNLIMDSGIAFRCLKMLMALPLLPPNKIITGFEEVKAYAYRMQVHIPKIFDYYNLHWLHQIGTNSMSIYLKPTKTINNLEMFHKKLNRSFRTLPTIWTFLSGIYNLNSTYVTEANRLSQGGFPTKSFRCQLMYNHFKIRTHTHRLMEGNLMIKDFILLCSESLNSYEEHLKCWTVKISMNWAYNQSVNGERFESDVDAIEPEFEMSNDTIHEYIEQFQRQSPEEEQQQHQQQQSLQSPQSPQSPQQQQEQNEFESTVDYKVHSPASPETDDDQSSEIHGFCMVCLTTKHERKYLIVPCGHTWVCQKCRDQDLKTCPYCRDEIQLFVRVLETSV</sequence>
<keyword evidence="1 3" id="KW-0863">Zinc-finger</keyword>
<evidence type="ECO:0000256" key="1">
    <source>
        <dbReference type="ARBA" id="ARBA00022771"/>
    </source>
</evidence>
<organism evidence="6">
    <name type="scientific">Schizaphis graminum</name>
    <name type="common">Green bug aphid</name>
    <dbReference type="NCBI Taxonomy" id="13262"/>
    <lineage>
        <taxon>Eukaryota</taxon>
        <taxon>Metazoa</taxon>
        <taxon>Ecdysozoa</taxon>
        <taxon>Arthropoda</taxon>
        <taxon>Hexapoda</taxon>
        <taxon>Insecta</taxon>
        <taxon>Pterygota</taxon>
        <taxon>Neoptera</taxon>
        <taxon>Paraneoptera</taxon>
        <taxon>Hemiptera</taxon>
        <taxon>Sternorrhyncha</taxon>
        <taxon>Aphidomorpha</taxon>
        <taxon>Aphidoidea</taxon>
        <taxon>Aphididae</taxon>
        <taxon>Aphidini</taxon>
        <taxon>Schizaphis</taxon>
    </lineage>
</organism>
<keyword evidence="1 3" id="KW-0479">Metal-binding</keyword>
<dbReference type="Gene3D" id="3.30.40.10">
    <property type="entry name" value="Zinc/RING finger domain, C3HC4 (zinc finger)"/>
    <property type="match status" value="1"/>
</dbReference>
<name>A0A2S2PAB2_SCHGA</name>
<dbReference type="Pfam" id="PF13920">
    <property type="entry name" value="zf-C3HC4_3"/>
    <property type="match status" value="1"/>
</dbReference>
<feature type="region of interest" description="Disordered" evidence="4">
    <location>
        <begin position="506"/>
        <end position="544"/>
    </location>
</feature>
<evidence type="ECO:0000256" key="4">
    <source>
        <dbReference type="SAM" id="MobiDB-lite"/>
    </source>
</evidence>
<feature type="compositionally biased region" description="Low complexity" evidence="4">
    <location>
        <begin position="516"/>
        <end position="538"/>
    </location>
</feature>
<keyword evidence="2" id="KW-0862">Zinc</keyword>
<dbReference type="AlphaFoldDB" id="A0A2S2PAB2"/>
<protein>
    <recommendedName>
        <fullName evidence="5">RING-type domain-containing protein</fullName>
    </recommendedName>
</protein>
<dbReference type="SUPFAM" id="SSF57850">
    <property type="entry name" value="RING/U-box"/>
    <property type="match status" value="1"/>
</dbReference>
<dbReference type="InterPro" id="IPR001841">
    <property type="entry name" value="Znf_RING"/>
</dbReference>
<dbReference type="InterPro" id="IPR013083">
    <property type="entry name" value="Znf_RING/FYVE/PHD"/>
</dbReference>
<reference evidence="6" key="1">
    <citation type="submission" date="2018-04" db="EMBL/GenBank/DDBJ databases">
        <title>Transcriptome of Schizaphis graminum biotype I.</title>
        <authorList>
            <person name="Scully E.D."/>
            <person name="Geib S.M."/>
            <person name="Palmer N.A."/>
            <person name="Koch K."/>
            <person name="Bradshaw J."/>
            <person name="Heng-Moss T."/>
            <person name="Sarath G."/>
        </authorList>
    </citation>
    <scope>NUCLEOTIDE SEQUENCE</scope>
</reference>
<evidence type="ECO:0000256" key="2">
    <source>
        <dbReference type="ARBA" id="ARBA00022833"/>
    </source>
</evidence>
<gene>
    <name evidence="6" type="ORF">g.71708</name>
</gene>
<proteinExistence type="predicted"/>
<evidence type="ECO:0000259" key="5">
    <source>
        <dbReference type="PROSITE" id="PS50089"/>
    </source>
</evidence>
<evidence type="ECO:0000313" key="6">
    <source>
        <dbReference type="EMBL" id="MBY26138.1"/>
    </source>
</evidence>